<organism evidence="1 2">
    <name type="scientific">Catellatospora aurea</name>
    <dbReference type="NCBI Taxonomy" id="1337874"/>
    <lineage>
        <taxon>Bacteria</taxon>
        <taxon>Bacillati</taxon>
        <taxon>Actinomycetota</taxon>
        <taxon>Actinomycetes</taxon>
        <taxon>Micromonosporales</taxon>
        <taxon>Micromonosporaceae</taxon>
        <taxon>Catellatospora</taxon>
    </lineage>
</organism>
<dbReference type="EMBL" id="JBHTAC010000024">
    <property type="protein sequence ID" value="MFC7245294.1"/>
    <property type="molecule type" value="Genomic_DNA"/>
</dbReference>
<dbReference type="RefSeq" id="WP_376808235.1">
    <property type="nucleotide sequence ID" value="NZ_JBHTAC010000024.1"/>
</dbReference>
<gene>
    <name evidence="1" type="ORF">ACFQO7_22705</name>
</gene>
<sequence>MNHDRLDDLVRQAQTLDATRAAALGDPHLRQRIRQEINAMDTTSNSPAPPARRTWRIAAITAATLAAAAAAFAISGLPGRGDQPPAAVAPTAAASPAPSGDVFGGAASCVEQYSPDTLAQRAFAFDGTVLAVGTADPAKAEQFPEVPVTFQVHHWYRGGDGDQVTVAMLPPGGLTSTGRAGYGIGSRLLVSGEARFGGKPLDDPVAWSCGFTRWHNPADAQTWQQAFR</sequence>
<evidence type="ECO:0000313" key="2">
    <source>
        <dbReference type="Proteomes" id="UP001596392"/>
    </source>
</evidence>
<proteinExistence type="predicted"/>
<comment type="caution">
    <text evidence="1">The sequence shown here is derived from an EMBL/GenBank/DDBJ whole genome shotgun (WGS) entry which is preliminary data.</text>
</comment>
<reference evidence="2" key="1">
    <citation type="journal article" date="2019" name="Int. J. Syst. Evol. Microbiol.">
        <title>The Global Catalogue of Microorganisms (GCM) 10K type strain sequencing project: providing services to taxonomists for standard genome sequencing and annotation.</title>
        <authorList>
            <consortium name="The Broad Institute Genomics Platform"/>
            <consortium name="The Broad Institute Genome Sequencing Center for Infectious Disease"/>
            <person name="Wu L."/>
            <person name="Ma J."/>
        </authorList>
    </citation>
    <scope>NUCLEOTIDE SEQUENCE [LARGE SCALE GENOMIC DNA]</scope>
    <source>
        <strain evidence="2">CGMCC 1.9106</strain>
    </source>
</reference>
<dbReference type="Proteomes" id="UP001596392">
    <property type="component" value="Unassembled WGS sequence"/>
</dbReference>
<protein>
    <submittedName>
        <fullName evidence="1">Uncharacterized protein</fullName>
    </submittedName>
</protein>
<name>A0ABW2GZD5_9ACTN</name>
<keyword evidence="2" id="KW-1185">Reference proteome</keyword>
<evidence type="ECO:0000313" key="1">
    <source>
        <dbReference type="EMBL" id="MFC7245294.1"/>
    </source>
</evidence>
<accession>A0ABW2GZD5</accession>